<feature type="signal peptide" evidence="6">
    <location>
        <begin position="1"/>
        <end position="23"/>
    </location>
</feature>
<proteinExistence type="inferred from homology"/>
<evidence type="ECO:0000256" key="4">
    <source>
        <dbReference type="ARBA" id="ARBA00022912"/>
    </source>
</evidence>
<dbReference type="PANTHER" id="PTHR47992">
    <property type="entry name" value="PROTEIN PHOSPHATASE"/>
    <property type="match status" value="1"/>
</dbReference>
<gene>
    <name evidence="8" type="ORF">SEMRO_1180_G249710.1</name>
</gene>
<dbReference type="GO" id="GO:0046872">
    <property type="term" value="F:metal ion binding"/>
    <property type="evidence" value="ECO:0007669"/>
    <property type="project" value="UniProtKB-KW"/>
</dbReference>
<dbReference type="AlphaFoldDB" id="A0A9N8EMJ2"/>
<keyword evidence="8" id="KW-0808">Transferase</keyword>
<evidence type="ECO:0000256" key="5">
    <source>
        <dbReference type="RuleBase" id="RU003465"/>
    </source>
</evidence>
<dbReference type="PROSITE" id="PS01032">
    <property type="entry name" value="PPM_1"/>
    <property type="match status" value="1"/>
</dbReference>
<dbReference type="Pfam" id="PF00481">
    <property type="entry name" value="PP2C"/>
    <property type="match status" value="1"/>
</dbReference>
<dbReference type="SMART" id="SM00332">
    <property type="entry name" value="PP2Cc"/>
    <property type="match status" value="1"/>
</dbReference>
<dbReference type="CDD" id="cd00143">
    <property type="entry name" value="PP2Cc"/>
    <property type="match status" value="1"/>
</dbReference>
<protein>
    <submittedName>
        <fullName evidence="8">Linked kinase-associated serine/threonine phosphatase 2C</fullName>
    </submittedName>
</protein>
<keyword evidence="3 5" id="KW-0378">Hydrolase</keyword>
<keyword evidence="2" id="KW-0479">Metal-binding</keyword>
<evidence type="ECO:0000256" key="2">
    <source>
        <dbReference type="ARBA" id="ARBA00022723"/>
    </source>
</evidence>
<comment type="similarity">
    <text evidence="5">Belongs to the PP2C family.</text>
</comment>
<dbReference type="GO" id="GO:0004722">
    <property type="term" value="F:protein serine/threonine phosphatase activity"/>
    <property type="evidence" value="ECO:0007669"/>
    <property type="project" value="InterPro"/>
</dbReference>
<organism evidence="8 9">
    <name type="scientific">Seminavis robusta</name>
    <dbReference type="NCBI Taxonomy" id="568900"/>
    <lineage>
        <taxon>Eukaryota</taxon>
        <taxon>Sar</taxon>
        <taxon>Stramenopiles</taxon>
        <taxon>Ochrophyta</taxon>
        <taxon>Bacillariophyta</taxon>
        <taxon>Bacillariophyceae</taxon>
        <taxon>Bacillariophycidae</taxon>
        <taxon>Naviculales</taxon>
        <taxon>Naviculaceae</taxon>
        <taxon>Seminavis</taxon>
    </lineage>
</organism>
<dbReference type="SUPFAM" id="SSF81606">
    <property type="entry name" value="PP2C-like"/>
    <property type="match status" value="1"/>
</dbReference>
<evidence type="ECO:0000256" key="3">
    <source>
        <dbReference type="ARBA" id="ARBA00022801"/>
    </source>
</evidence>
<keyword evidence="8" id="KW-0418">Kinase</keyword>
<evidence type="ECO:0000256" key="6">
    <source>
        <dbReference type="SAM" id="SignalP"/>
    </source>
</evidence>
<dbReference type="InterPro" id="IPR015655">
    <property type="entry name" value="PP2C"/>
</dbReference>
<dbReference type="Gene3D" id="3.60.40.10">
    <property type="entry name" value="PPM-type phosphatase domain"/>
    <property type="match status" value="1"/>
</dbReference>
<feature type="chain" id="PRO_5040146549" evidence="6">
    <location>
        <begin position="24"/>
        <end position="421"/>
    </location>
</feature>
<dbReference type="OrthoDB" id="10264738at2759"/>
<reference evidence="8" key="1">
    <citation type="submission" date="2020-06" db="EMBL/GenBank/DDBJ databases">
        <authorList>
            <consortium name="Plant Systems Biology data submission"/>
        </authorList>
    </citation>
    <scope>NUCLEOTIDE SEQUENCE</scope>
    <source>
        <strain evidence="8">D6</strain>
    </source>
</reference>
<dbReference type="InterPro" id="IPR036457">
    <property type="entry name" value="PPM-type-like_dom_sf"/>
</dbReference>
<keyword evidence="4 5" id="KW-0904">Protein phosphatase</keyword>
<keyword evidence="9" id="KW-1185">Reference proteome</keyword>
<sequence length="421" mass="46599">MSSLMALAASAALLNYSNNVTKAEPPAPPSPMATSVAAVSASPFQPSSEHQQKMKFTGNIRRRVSSIQAKRNVEYVKEESKLPLRFQFYKTSAECEGGLKEETSADILSEADILSKAKPYEVSIEAFQGRRETMEDEVVVNGGGRFAAVFDGHGGGDVSLYLKQHLYHLFLLRLEQKHWEESDSDVQDIRLTTPSIPAYMSALREGLHSVETEIIRHPELNFVGSTAVAVVLHENPSGYRTLISANVGDSRAILCRDWKAVDLTKDHKPTAEGERKRILRAGGRIFLDDTGVHRVMNLSLSRAIGDGFSKPIVSPEPDIRRFRVEDEGDEFILLASDGLWDVMSSQDAVNFVRARLDEAQCVAERMSKEEKRKKMASTRENMASVVVQEAMKLGSADNTSVAMVWLKNPQGQEDDKQATGN</sequence>
<comment type="caution">
    <text evidence="8">The sequence shown here is derived from an EMBL/GenBank/DDBJ whole genome shotgun (WGS) entry which is preliminary data.</text>
</comment>
<feature type="domain" description="PPM-type phosphatase" evidence="7">
    <location>
        <begin position="121"/>
        <end position="406"/>
    </location>
</feature>
<dbReference type="EMBL" id="CAICTM010001178">
    <property type="protein sequence ID" value="CAB9521270.1"/>
    <property type="molecule type" value="Genomic_DNA"/>
</dbReference>
<comment type="subcellular location">
    <subcellularLocation>
        <location evidence="1">Membrane</location>
        <topology evidence="1">Peripheral membrane protein</topology>
    </subcellularLocation>
</comment>
<dbReference type="InterPro" id="IPR000222">
    <property type="entry name" value="PP2C_BS"/>
</dbReference>
<evidence type="ECO:0000256" key="1">
    <source>
        <dbReference type="ARBA" id="ARBA00004170"/>
    </source>
</evidence>
<evidence type="ECO:0000313" key="9">
    <source>
        <dbReference type="Proteomes" id="UP001153069"/>
    </source>
</evidence>
<name>A0A9N8EMJ2_9STRA</name>
<dbReference type="GO" id="GO:0016020">
    <property type="term" value="C:membrane"/>
    <property type="evidence" value="ECO:0007669"/>
    <property type="project" value="UniProtKB-SubCell"/>
</dbReference>
<accession>A0A9N8EMJ2</accession>
<dbReference type="GO" id="GO:0016301">
    <property type="term" value="F:kinase activity"/>
    <property type="evidence" value="ECO:0007669"/>
    <property type="project" value="UniProtKB-KW"/>
</dbReference>
<evidence type="ECO:0000259" key="7">
    <source>
        <dbReference type="PROSITE" id="PS51746"/>
    </source>
</evidence>
<evidence type="ECO:0000313" key="8">
    <source>
        <dbReference type="EMBL" id="CAB9521270.1"/>
    </source>
</evidence>
<keyword evidence="6" id="KW-0732">Signal</keyword>
<dbReference type="Proteomes" id="UP001153069">
    <property type="component" value="Unassembled WGS sequence"/>
</dbReference>
<dbReference type="InterPro" id="IPR001932">
    <property type="entry name" value="PPM-type_phosphatase-like_dom"/>
</dbReference>
<dbReference type="PROSITE" id="PS51746">
    <property type="entry name" value="PPM_2"/>
    <property type="match status" value="1"/>
</dbReference>